<evidence type="ECO:0000256" key="3">
    <source>
        <dbReference type="ARBA" id="ARBA00022729"/>
    </source>
</evidence>
<feature type="domain" description="Solute-binding protein family 3/N-terminal" evidence="6">
    <location>
        <begin position="37"/>
        <end position="256"/>
    </location>
</feature>
<evidence type="ECO:0000256" key="1">
    <source>
        <dbReference type="ARBA" id="ARBA00004196"/>
    </source>
</evidence>
<evidence type="ECO:0000256" key="4">
    <source>
        <dbReference type="RuleBase" id="RU003744"/>
    </source>
</evidence>
<dbReference type="GO" id="GO:0015276">
    <property type="term" value="F:ligand-gated monoatomic ion channel activity"/>
    <property type="evidence" value="ECO:0007669"/>
    <property type="project" value="InterPro"/>
</dbReference>
<dbReference type="AlphaFoldDB" id="A0A0U1L0S2"/>
<proteinExistence type="inferred from homology"/>
<evidence type="ECO:0000259" key="7">
    <source>
        <dbReference type="SMART" id="SM00079"/>
    </source>
</evidence>
<evidence type="ECO:0000259" key="6">
    <source>
        <dbReference type="SMART" id="SM00062"/>
    </source>
</evidence>
<keyword evidence="3 5" id="KW-0732">Signal</keyword>
<protein>
    <submittedName>
        <fullName evidence="8">Lysine-arginine-ornithine-binding periplasmic protein (TC 3.A.1.3.1)</fullName>
    </submittedName>
</protein>
<feature type="domain" description="Ionotropic glutamate receptor C-terminal" evidence="7">
    <location>
        <begin position="39"/>
        <end position="255"/>
    </location>
</feature>
<accession>A0A0U1L0S2</accession>
<dbReference type="Gene3D" id="3.40.190.10">
    <property type="entry name" value="Periplasmic binding protein-like II"/>
    <property type="match status" value="2"/>
</dbReference>
<dbReference type="SMART" id="SM00079">
    <property type="entry name" value="PBPe"/>
    <property type="match status" value="1"/>
</dbReference>
<gene>
    <name evidence="8" type="ORF">SpAn4DRAFT_3389</name>
</gene>
<evidence type="ECO:0000313" key="9">
    <source>
        <dbReference type="Proteomes" id="UP000049855"/>
    </source>
</evidence>
<keyword evidence="9" id="KW-1185">Reference proteome</keyword>
<name>A0A0U1L0S2_9FIRM</name>
<evidence type="ECO:0000313" key="8">
    <source>
        <dbReference type="EMBL" id="CQR72929.1"/>
    </source>
</evidence>
<sequence length="258" mass="28563">MLRRMFMGLLLGIMVIAVAGCSSSAKTTFQKIEETKEMTFAMTGAYPPFNFIDENGELVGFDIDIAHAIAQKLGVKAKPITTAWDGIISGLTGKRFDMIIGSMAITEERQKKISFTDPYYIDGAQFFAKEGSKLKDISELKDGKVGVVTGTTFQTHLSNMKNIKEILQFDSDVDNIKSVEIGRADGLITAKLVGLYSAKRYNVAIEPIGEPLYKETIAIAIRQEDKELLAAVNKALKEIKEDGTYEKISNKWFGRNIL</sequence>
<dbReference type="PROSITE" id="PS51257">
    <property type="entry name" value="PROKAR_LIPOPROTEIN"/>
    <property type="match status" value="1"/>
</dbReference>
<dbReference type="PANTHER" id="PTHR35936">
    <property type="entry name" value="MEMBRANE-BOUND LYTIC MUREIN TRANSGLYCOSYLASE F"/>
    <property type="match status" value="1"/>
</dbReference>
<dbReference type="InterPro" id="IPR001638">
    <property type="entry name" value="Solute-binding_3/MltF_N"/>
</dbReference>
<dbReference type="GO" id="GO:0016020">
    <property type="term" value="C:membrane"/>
    <property type="evidence" value="ECO:0007669"/>
    <property type="project" value="InterPro"/>
</dbReference>
<dbReference type="SUPFAM" id="SSF53850">
    <property type="entry name" value="Periplasmic binding protein-like II"/>
    <property type="match status" value="1"/>
</dbReference>
<feature type="chain" id="PRO_5039185378" evidence="5">
    <location>
        <begin position="20"/>
        <end position="258"/>
    </location>
</feature>
<evidence type="ECO:0000256" key="5">
    <source>
        <dbReference type="SAM" id="SignalP"/>
    </source>
</evidence>
<dbReference type="Proteomes" id="UP000049855">
    <property type="component" value="Unassembled WGS sequence"/>
</dbReference>
<dbReference type="InterPro" id="IPR018313">
    <property type="entry name" value="SBP_3_CS"/>
</dbReference>
<dbReference type="PROSITE" id="PS01039">
    <property type="entry name" value="SBP_BACTERIAL_3"/>
    <property type="match status" value="1"/>
</dbReference>
<dbReference type="PANTHER" id="PTHR35936:SF19">
    <property type="entry name" value="AMINO-ACID-BINDING PROTEIN YXEM-RELATED"/>
    <property type="match status" value="1"/>
</dbReference>
<dbReference type="GO" id="GO:0030313">
    <property type="term" value="C:cell envelope"/>
    <property type="evidence" value="ECO:0007669"/>
    <property type="project" value="UniProtKB-SubCell"/>
</dbReference>
<evidence type="ECO:0000256" key="2">
    <source>
        <dbReference type="ARBA" id="ARBA00010333"/>
    </source>
</evidence>
<feature type="signal peptide" evidence="5">
    <location>
        <begin position="1"/>
        <end position="19"/>
    </location>
</feature>
<comment type="similarity">
    <text evidence="2 4">Belongs to the bacterial solute-binding protein 3 family.</text>
</comment>
<dbReference type="EMBL" id="CTRP01000011">
    <property type="protein sequence ID" value="CQR72929.1"/>
    <property type="molecule type" value="Genomic_DNA"/>
</dbReference>
<dbReference type="SMART" id="SM00062">
    <property type="entry name" value="PBPb"/>
    <property type="match status" value="1"/>
</dbReference>
<organism evidence="8 9">
    <name type="scientific">Sporomusa ovata</name>
    <dbReference type="NCBI Taxonomy" id="2378"/>
    <lineage>
        <taxon>Bacteria</taxon>
        <taxon>Bacillati</taxon>
        <taxon>Bacillota</taxon>
        <taxon>Negativicutes</taxon>
        <taxon>Selenomonadales</taxon>
        <taxon>Sporomusaceae</taxon>
        <taxon>Sporomusa</taxon>
    </lineage>
</organism>
<dbReference type="Pfam" id="PF00497">
    <property type="entry name" value="SBP_bac_3"/>
    <property type="match status" value="1"/>
</dbReference>
<reference evidence="9" key="1">
    <citation type="submission" date="2015-03" db="EMBL/GenBank/DDBJ databases">
        <authorList>
            <person name="Nijsse Bart"/>
        </authorList>
    </citation>
    <scope>NUCLEOTIDE SEQUENCE [LARGE SCALE GENOMIC DNA]</scope>
</reference>
<dbReference type="InterPro" id="IPR001320">
    <property type="entry name" value="Iontro_rcpt_C"/>
</dbReference>
<dbReference type="CDD" id="cd13713">
    <property type="entry name" value="PBP2_Cystine_like_1"/>
    <property type="match status" value="1"/>
</dbReference>
<comment type="subcellular location">
    <subcellularLocation>
        <location evidence="1">Cell envelope</location>
    </subcellularLocation>
</comment>
<dbReference type="RefSeq" id="WP_021168610.1">
    <property type="nucleotide sequence ID" value="NZ_CTRP01000011.1"/>
</dbReference>